<comment type="similarity">
    <text evidence="2 6">Belongs to the cytochrome P450 family.</text>
</comment>
<dbReference type="Proteomes" id="UP001190700">
    <property type="component" value="Unassembled WGS sequence"/>
</dbReference>
<accession>A0AAE0L1W0</accession>
<dbReference type="InterPro" id="IPR036396">
    <property type="entry name" value="Cyt_P450_sf"/>
</dbReference>
<sequence>MSVSVETFTTGLVLVPLIVWQAFHRHPEYSVEIAAMLSGCAVLSLLYFLKTRKLRQTSQNGVPIVDGGVPILGHGLAFNNSPDGFLLECRRRYGSAFTLNLAGSITVVLDGIHGQDFFKAPDRVLSFKEAALRFLVPEFTVGRDSITNDFHTGLVRREFNENNVGDFAQHFEEYLQHCFQEDLGLKHKGEIKQVGDLERLAWRSIAYCSARSFMGPELCTDPEVLDVFIHFNKHCGLLINLNNVTPRWALRFLAASCAKDTATIAKIIIPEIQRRKLEEQPERAGSTGVRSDLLSSLMACKDRDGHAYSPEYLGKRMMTLIFSSMVTTAGALTQVLYDIAGRREYWDRLYQEQATALAQTGGKLTKATLETVPFLTAFIRESMRMGSLPVQQARYCLQDTEVAGYHVPAGTTVVISGVLTAFNETFFKDPSTFNPGRFLDDTGAAIIPKGFFPFGEGRHVCPGRHFAMSEIKTVAIMLMQNYDFRTASGKRPAYNYMPGDVTVVQEPVQFEKK</sequence>
<organism evidence="7 8">
    <name type="scientific">Cymbomonas tetramitiformis</name>
    <dbReference type="NCBI Taxonomy" id="36881"/>
    <lineage>
        <taxon>Eukaryota</taxon>
        <taxon>Viridiplantae</taxon>
        <taxon>Chlorophyta</taxon>
        <taxon>Pyramimonadophyceae</taxon>
        <taxon>Pyramimonadales</taxon>
        <taxon>Pyramimonadaceae</taxon>
        <taxon>Cymbomonas</taxon>
    </lineage>
</organism>
<keyword evidence="3 5" id="KW-0479">Metal-binding</keyword>
<feature type="binding site" description="axial binding residue" evidence="5">
    <location>
        <position position="461"/>
    </location>
    <ligand>
        <name>heme</name>
        <dbReference type="ChEBI" id="CHEBI:30413"/>
    </ligand>
    <ligandPart>
        <name>Fe</name>
        <dbReference type="ChEBI" id="CHEBI:18248"/>
    </ligandPart>
</feature>
<dbReference type="Pfam" id="PF00067">
    <property type="entry name" value="p450"/>
    <property type="match status" value="1"/>
</dbReference>
<dbReference type="InterPro" id="IPR017972">
    <property type="entry name" value="Cyt_P450_CS"/>
</dbReference>
<comment type="cofactor">
    <cofactor evidence="1 5">
        <name>heme</name>
        <dbReference type="ChEBI" id="CHEBI:30413"/>
    </cofactor>
</comment>
<dbReference type="PANTHER" id="PTHR46206:SF4">
    <property type="entry name" value="P450, PUTATIVE (EUROFUNG)-RELATED"/>
    <property type="match status" value="1"/>
</dbReference>
<protein>
    <recommendedName>
        <fullName evidence="9">Cytochrome P450</fullName>
    </recommendedName>
</protein>
<dbReference type="PRINTS" id="PR00385">
    <property type="entry name" value="P450"/>
</dbReference>
<keyword evidence="5 6" id="KW-0349">Heme</keyword>
<evidence type="ECO:0008006" key="9">
    <source>
        <dbReference type="Google" id="ProtNLM"/>
    </source>
</evidence>
<evidence type="ECO:0000256" key="5">
    <source>
        <dbReference type="PIRSR" id="PIRSR602403-1"/>
    </source>
</evidence>
<dbReference type="AlphaFoldDB" id="A0AAE0L1W0"/>
<dbReference type="InterPro" id="IPR002403">
    <property type="entry name" value="Cyt_P450_E_grp-IV"/>
</dbReference>
<dbReference type="SUPFAM" id="SSF48264">
    <property type="entry name" value="Cytochrome P450"/>
    <property type="match status" value="1"/>
</dbReference>
<keyword evidence="8" id="KW-1185">Reference proteome</keyword>
<dbReference type="GO" id="GO:0016705">
    <property type="term" value="F:oxidoreductase activity, acting on paired donors, with incorporation or reduction of molecular oxygen"/>
    <property type="evidence" value="ECO:0007669"/>
    <property type="project" value="InterPro"/>
</dbReference>
<evidence type="ECO:0000256" key="4">
    <source>
        <dbReference type="ARBA" id="ARBA00023004"/>
    </source>
</evidence>
<keyword evidence="6" id="KW-0560">Oxidoreductase</keyword>
<comment type="caution">
    <text evidence="7">The sequence shown here is derived from an EMBL/GenBank/DDBJ whole genome shotgun (WGS) entry which is preliminary data.</text>
</comment>
<dbReference type="EMBL" id="LGRX02011608">
    <property type="protein sequence ID" value="KAK3268744.1"/>
    <property type="molecule type" value="Genomic_DNA"/>
</dbReference>
<dbReference type="InterPro" id="IPR001128">
    <property type="entry name" value="Cyt_P450"/>
</dbReference>
<dbReference type="GO" id="GO:0005506">
    <property type="term" value="F:iron ion binding"/>
    <property type="evidence" value="ECO:0007669"/>
    <property type="project" value="InterPro"/>
</dbReference>
<name>A0AAE0L1W0_9CHLO</name>
<dbReference type="GO" id="GO:0004497">
    <property type="term" value="F:monooxygenase activity"/>
    <property type="evidence" value="ECO:0007669"/>
    <property type="project" value="UniProtKB-KW"/>
</dbReference>
<dbReference type="PROSITE" id="PS00086">
    <property type="entry name" value="CYTOCHROME_P450"/>
    <property type="match status" value="1"/>
</dbReference>
<keyword evidence="4 5" id="KW-0408">Iron</keyword>
<keyword evidence="6" id="KW-0503">Monooxygenase</keyword>
<evidence type="ECO:0000313" key="8">
    <source>
        <dbReference type="Proteomes" id="UP001190700"/>
    </source>
</evidence>
<dbReference type="GO" id="GO:0020037">
    <property type="term" value="F:heme binding"/>
    <property type="evidence" value="ECO:0007669"/>
    <property type="project" value="InterPro"/>
</dbReference>
<evidence type="ECO:0000256" key="2">
    <source>
        <dbReference type="ARBA" id="ARBA00010617"/>
    </source>
</evidence>
<proteinExistence type="inferred from homology"/>
<dbReference type="PANTHER" id="PTHR46206">
    <property type="entry name" value="CYTOCHROME P450"/>
    <property type="match status" value="1"/>
</dbReference>
<dbReference type="Gene3D" id="1.10.630.10">
    <property type="entry name" value="Cytochrome P450"/>
    <property type="match status" value="1"/>
</dbReference>
<dbReference type="PRINTS" id="PR00465">
    <property type="entry name" value="EP450IV"/>
</dbReference>
<evidence type="ECO:0000256" key="6">
    <source>
        <dbReference type="RuleBase" id="RU000461"/>
    </source>
</evidence>
<evidence type="ECO:0000256" key="3">
    <source>
        <dbReference type="ARBA" id="ARBA00022723"/>
    </source>
</evidence>
<evidence type="ECO:0000256" key="1">
    <source>
        <dbReference type="ARBA" id="ARBA00001971"/>
    </source>
</evidence>
<evidence type="ECO:0000313" key="7">
    <source>
        <dbReference type="EMBL" id="KAK3268744.1"/>
    </source>
</evidence>
<reference evidence="7 8" key="1">
    <citation type="journal article" date="2015" name="Genome Biol. Evol.">
        <title>Comparative Genomics of a Bacterivorous Green Alga Reveals Evolutionary Causalities and Consequences of Phago-Mixotrophic Mode of Nutrition.</title>
        <authorList>
            <person name="Burns J.A."/>
            <person name="Paasch A."/>
            <person name="Narechania A."/>
            <person name="Kim E."/>
        </authorList>
    </citation>
    <scope>NUCLEOTIDE SEQUENCE [LARGE SCALE GENOMIC DNA]</scope>
    <source>
        <strain evidence="7 8">PLY_AMNH</strain>
    </source>
</reference>
<gene>
    <name evidence="7" type="ORF">CYMTET_22768</name>
</gene>
<dbReference type="CDD" id="cd11041">
    <property type="entry name" value="CYP503A1-like"/>
    <property type="match status" value="1"/>
</dbReference>